<feature type="compositionally biased region" description="Basic residues" evidence="1">
    <location>
        <begin position="22"/>
        <end position="34"/>
    </location>
</feature>
<evidence type="ECO:0000256" key="1">
    <source>
        <dbReference type="SAM" id="MobiDB-lite"/>
    </source>
</evidence>
<sequence length="146" mass="16286">MPPPASLHPPPGGGELGCLGCPRRRPQQRLRRRWAGSPGGFTPWALGPTPVGISPVRTSNLDSNWNSVSRTIDIKPDHRHQADQDTLQHGLLPTGTAAHTRFTELYKQPMNPLIRPSVSRARQRLDEDWFGWRDETTRSCRSSHAG</sequence>
<reference evidence="2 3" key="1">
    <citation type="submission" date="2017-11" db="EMBL/GenBank/DDBJ databases">
        <title>De novo assembly and phasing of dikaryotic genomes from two isolates of Puccinia coronata f. sp. avenae, the causal agent of oat crown rust.</title>
        <authorList>
            <person name="Miller M.E."/>
            <person name="Zhang Y."/>
            <person name="Omidvar V."/>
            <person name="Sperschneider J."/>
            <person name="Schwessinger B."/>
            <person name="Raley C."/>
            <person name="Palmer J.M."/>
            <person name="Garnica D."/>
            <person name="Upadhyaya N."/>
            <person name="Rathjen J."/>
            <person name="Taylor J.M."/>
            <person name="Park R.F."/>
            <person name="Dodds P.N."/>
            <person name="Hirsch C.D."/>
            <person name="Kianian S.F."/>
            <person name="Figueroa M."/>
        </authorList>
    </citation>
    <scope>NUCLEOTIDE SEQUENCE [LARGE SCALE GENOMIC DNA]</scope>
    <source>
        <strain evidence="2">12SD80</strain>
    </source>
</reference>
<evidence type="ECO:0000313" key="2">
    <source>
        <dbReference type="EMBL" id="PLW38610.1"/>
    </source>
</evidence>
<feature type="region of interest" description="Disordered" evidence="1">
    <location>
        <begin position="1"/>
        <end position="50"/>
    </location>
</feature>
<proteinExistence type="predicted"/>
<protein>
    <submittedName>
        <fullName evidence="2">Uncharacterized protein</fullName>
    </submittedName>
</protein>
<dbReference type="EMBL" id="PGCI01000125">
    <property type="protein sequence ID" value="PLW38610.1"/>
    <property type="molecule type" value="Genomic_DNA"/>
</dbReference>
<organism evidence="2 3">
    <name type="scientific">Puccinia coronata f. sp. avenae</name>
    <dbReference type="NCBI Taxonomy" id="200324"/>
    <lineage>
        <taxon>Eukaryota</taxon>
        <taxon>Fungi</taxon>
        <taxon>Dikarya</taxon>
        <taxon>Basidiomycota</taxon>
        <taxon>Pucciniomycotina</taxon>
        <taxon>Pucciniomycetes</taxon>
        <taxon>Pucciniales</taxon>
        <taxon>Pucciniaceae</taxon>
        <taxon>Puccinia</taxon>
    </lineage>
</organism>
<dbReference type="Proteomes" id="UP000235392">
    <property type="component" value="Unassembled WGS sequence"/>
</dbReference>
<comment type="caution">
    <text evidence="2">The sequence shown here is derived from an EMBL/GenBank/DDBJ whole genome shotgun (WGS) entry which is preliminary data.</text>
</comment>
<accession>A0A2N5ULF5</accession>
<name>A0A2N5ULF5_9BASI</name>
<dbReference type="AlphaFoldDB" id="A0A2N5ULF5"/>
<gene>
    <name evidence="2" type="ORF">PCASD_08234</name>
</gene>
<feature type="compositionally biased region" description="Pro residues" evidence="1">
    <location>
        <begin position="1"/>
        <end position="12"/>
    </location>
</feature>
<evidence type="ECO:0000313" key="3">
    <source>
        <dbReference type="Proteomes" id="UP000235392"/>
    </source>
</evidence>